<accession>A0AAE1CB33</accession>
<evidence type="ECO:0000313" key="2">
    <source>
        <dbReference type="Proteomes" id="UP001270362"/>
    </source>
</evidence>
<comment type="caution">
    <text evidence="1">The sequence shown here is derived from an EMBL/GenBank/DDBJ whole genome shotgun (WGS) entry which is preliminary data.</text>
</comment>
<sequence length="155" mass="17797">MTPKVLHDELCLSALHVLELRGTPKRNLSDLNCGLFTSAEARFTRIPALESLTYADTYREVPGSCRVCLTDYTTTVERLEYRETEADQKILYDADAYAPGQRLELLRITIRSSHQIGSCRDPADWKWRTFAERRGHLSPVTREWYLESEHAPGPL</sequence>
<gene>
    <name evidence="1" type="ORF">B0T22DRAFT_538327</name>
</gene>
<proteinExistence type="predicted"/>
<dbReference type="AlphaFoldDB" id="A0AAE1CB33"/>
<evidence type="ECO:0000313" key="1">
    <source>
        <dbReference type="EMBL" id="KAK3686132.1"/>
    </source>
</evidence>
<keyword evidence="2" id="KW-1185">Reference proteome</keyword>
<reference evidence="1" key="1">
    <citation type="journal article" date="2023" name="Mol. Phylogenet. Evol.">
        <title>Genome-scale phylogeny and comparative genomics of the fungal order Sordariales.</title>
        <authorList>
            <person name="Hensen N."/>
            <person name="Bonometti L."/>
            <person name="Westerberg I."/>
            <person name="Brannstrom I.O."/>
            <person name="Guillou S."/>
            <person name="Cros-Aarteil S."/>
            <person name="Calhoun S."/>
            <person name="Haridas S."/>
            <person name="Kuo A."/>
            <person name="Mondo S."/>
            <person name="Pangilinan J."/>
            <person name="Riley R."/>
            <person name="LaButti K."/>
            <person name="Andreopoulos B."/>
            <person name="Lipzen A."/>
            <person name="Chen C."/>
            <person name="Yan M."/>
            <person name="Daum C."/>
            <person name="Ng V."/>
            <person name="Clum A."/>
            <person name="Steindorff A."/>
            <person name="Ohm R.A."/>
            <person name="Martin F."/>
            <person name="Silar P."/>
            <person name="Natvig D.O."/>
            <person name="Lalanne C."/>
            <person name="Gautier V."/>
            <person name="Ament-Velasquez S.L."/>
            <person name="Kruys A."/>
            <person name="Hutchinson M.I."/>
            <person name="Powell A.J."/>
            <person name="Barry K."/>
            <person name="Miller A.N."/>
            <person name="Grigoriev I.V."/>
            <person name="Debuchy R."/>
            <person name="Gladieux P."/>
            <person name="Hiltunen Thoren M."/>
            <person name="Johannesson H."/>
        </authorList>
    </citation>
    <scope>NUCLEOTIDE SEQUENCE</scope>
    <source>
        <strain evidence="1">CBS 314.62</strain>
    </source>
</reference>
<reference evidence="1" key="2">
    <citation type="submission" date="2023-06" db="EMBL/GenBank/DDBJ databases">
        <authorList>
            <consortium name="Lawrence Berkeley National Laboratory"/>
            <person name="Haridas S."/>
            <person name="Hensen N."/>
            <person name="Bonometti L."/>
            <person name="Westerberg I."/>
            <person name="Brannstrom I.O."/>
            <person name="Guillou S."/>
            <person name="Cros-Aarteil S."/>
            <person name="Calhoun S."/>
            <person name="Kuo A."/>
            <person name="Mondo S."/>
            <person name="Pangilinan J."/>
            <person name="Riley R."/>
            <person name="Labutti K."/>
            <person name="Andreopoulos B."/>
            <person name="Lipzen A."/>
            <person name="Chen C."/>
            <person name="Yanf M."/>
            <person name="Daum C."/>
            <person name="Ng V."/>
            <person name="Clum A."/>
            <person name="Steindorff A."/>
            <person name="Ohm R."/>
            <person name="Martin F."/>
            <person name="Silar P."/>
            <person name="Natvig D."/>
            <person name="Lalanne C."/>
            <person name="Gautier V."/>
            <person name="Ament-Velasquez S.L."/>
            <person name="Kruys A."/>
            <person name="Hutchinson M.I."/>
            <person name="Powell A.J."/>
            <person name="Barry K."/>
            <person name="Miller A.N."/>
            <person name="Grigoriev I.V."/>
            <person name="Debuchy R."/>
            <person name="Gladieux P."/>
            <person name="Thoren M.H."/>
            <person name="Johannesson H."/>
        </authorList>
    </citation>
    <scope>NUCLEOTIDE SEQUENCE</scope>
    <source>
        <strain evidence="1">CBS 314.62</strain>
    </source>
</reference>
<dbReference type="EMBL" id="JAULSO010000003">
    <property type="protein sequence ID" value="KAK3686132.1"/>
    <property type="molecule type" value="Genomic_DNA"/>
</dbReference>
<dbReference type="Proteomes" id="UP001270362">
    <property type="component" value="Unassembled WGS sequence"/>
</dbReference>
<protein>
    <submittedName>
        <fullName evidence="1">Uncharacterized protein</fullName>
    </submittedName>
</protein>
<organism evidence="1 2">
    <name type="scientific">Podospora appendiculata</name>
    <dbReference type="NCBI Taxonomy" id="314037"/>
    <lineage>
        <taxon>Eukaryota</taxon>
        <taxon>Fungi</taxon>
        <taxon>Dikarya</taxon>
        <taxon>Ascomycota</taxon>
        <taxon>Pezizomycotina</taxon>
        <taxon>Sordariomycetes</taxon>
        <taxon>Sordariomycetidae</taxon>
        <taxon>Sordariales</taxon>
        <taxon>Podosporaceae</taxon>
        <taxon>Podospora</taxon>
    </lineage>
</organism>
<name>A0AAE1CB33_9PEZI</name>